<evidence type="ECO:0000313" key="2">
    <source>
        <dbReference type="EMBL" id="GEN98842.1"/>
    </source>
</evidence>
<keyword evidence="3" id="KW-1185">Reference proteome</keyword>
<evidence type="ECO:0000313" key="3">
    <source>
        <dbReference type="Proteomes" id="UP000321464"/>
    </source>
</evidence>
<protein>
    <submittedName>
        <fullName evidence="2">Uncharacterized protein</fullName>
    </submittedName>
</protein>
<dbReference type="RefSeq" id="WP_147158227.1">
    <property type="nucleotide sequence ID" value="NZ_BJYR01000005.1"/>
</dbReference>
<name>A0A512AGS1_9SPHN</name>
<evidence type="ECO:0000256" key="1">
    <source>
        <dbReference type="SAM" id="MobiDB-lite"/>
    </source>
</evidence>
<feature type="region of interest" description="Disordered" evidence="1">
    <location>
        <begin position="152"/>
        <end position="171"/>
    </location>
</feature>
<comment type="caution">
    <text evidence="2">The sequence shown here is derived from an EMBL/GenBank/DDBJ whole genome shotgun (WGS) entry which is preliminary data.</text>
</comment>
<reference evidence="2 3" key="1">
    <citation type="submission" date="2019-07" db="EMBL/GenBank/DDBJ databases">
        <title>Whole genome shotgun sequence of Novosphingobium sediminis NBRC 106119.</title>
        <authorList>
            <person name="Hosoyama A."/>
            <person name="Uohara A."/>
            <person name="Ohji S."/>
            <person name="Ichikawa N."/>
        </authorList>
    </citation>
    <scope>NUCLEOTIDE SEQUENCE [LARGE SCALE GENOMIC DNA]</scope>
    <source>
        <strain evidence="2 3">NBRC 106119</strain>
    </source>
</reference>
<proteinExistence type="predicted"/>
<dbReference type="AlphaFoldDB" id="A0A512AGS1"/>
<dbReference type="EMBL" id="BJYR01000005">
    <property type="protein sequence ID" value="GEN98842.1"/>
    <property type="molecule type" value="Genomic_DNA"/>
</dbReference>
<sequence length="171" mass="18510">MIGLAMLAAASAVATFQCTFDDPPAKLSTLSEPTQAAWESTRGAAPFAVSFPVAQPDDLSKADLFAYRGDDLTGYSVETGKPGPLKGAQGPTEARRLLWPYSLRQTLENGSDHWLWVELTNIDLDKGVAGLVLSRQERPALIKPTWFVTGSCVDPSRKPPKDEDSEVDFGQ</sequence>
<accession>A0A512AGS1</accession>
<gene>
    <name evidence="2" type="ORF">NSE01_06750</name>
</gene>
<organism evidence="2 3">
    <name type="scientific">Novosphingobium sediminis</name>
    <dbReference type="NCBI Taxonomy" id="707214"/>
    <lineage>
        <taxon>Bacteria</taxon>
        <taxon>Pseudomonadati</taxon>
        <taxon>Pseudomonadota</taxon>
        <taxon>Alphaproteobacteria</taxon>
        <taxon>Sphingomonadales</taxon>
        <taxon>Sphingomonadaceae</taxon>
        <taxon>Novosphingobium</taxon>
    </lineage>
</organism>
<dbReference type="Proteomes" id="UP000321464">
    <property type="component" value="Unassembled WGS sequence"/>
</dbReference>